<dbReference type="Proteomes" id="UP001147747">
    <property type="component" value="Unassembled WGS sequence"/>
</dbReference>
<dbReference type="GO" id="GO:0005576">
    <property type="term" value="C:extracellular region"/>
    <property type="evidence" value="ECO:0007669"/>
    <property type="project" value="UniProtKB-SubCell"/>
</dbReference>
<dbReference type="SMART" id="SM00737">
    <property type="entry name" value="ML"/>
    <property type="match status" value="1"/>
</dbReference>
<evidence type="ECO:0000256" key="5">
    <source>
        <dbReference type="ARBA" id="ARBA00016056"/>
    </source>
</evidence>
<dbReference type="Gene3D" id="2.60.40.770">
    <property type="match status" value="1"/>
</dbReference>
<evidence type="ECO:0000256" key="2">
    <source>
        <dbReference type="ARBA" id="ARBA00004613"/>
    </source>
</evidence>
<dbReference type="InterPro" id="IPR014756">
    <property type="entry name" value="Ig_E-set"/>
</dbReference>
<dbReference type="FunFam" id="2.60.40.770:FF:000001">
    <property type="entry name" value="NPC intracellular cholesterol transporter 2"/>
    <property type="match status" value="1"/>
</dbReference>
<organism evidence="11 12">
    <name type="scientific">Penicillium cosmopolitanum</name>
    <dbReference type="NCBI Taxonomy" id="1131564"/>
    <lineage>
        <taxon>Eukaryota</taxon>
        <taxon>Fungi</taxon>
        <taxon>Dikarya</taxon>
        <taxon>Ascomycota</taxon>
        <taxon>Pezizomycotina</taxon>
        <taxon>Eurotiomycetes</taxon>
        <taxon>Eurotiomycetidae</taxon>
        <taxon>Eurotiales</taxon>
        <taxon>Aspergillaceae</taxon>
        <taxon>Penicillium</taxon>
    </lineage>
</organism>
<dbReference type="Pfam" id="PF02221">
    <property type="entry name" value="E1_DerP2_DerF2"/>
    <property type="match status" value="1"/>
</dbReference>
<evidence type="ECO:0000256" key="8">
    <source>
        <dbReference type="ARBA" id="ARBA00022729"/>
    </source>
</evidence>
<reference evidence="11" key="1">
    <citation type="submission" date="2022-12" db="EMBL/GenBank/DDBJ databases">
        <authorList>
            <person name="Petersen C."/>
        </authorList>
    </citation>
    <scope>NUCLEOTIDE SEQUENCE</scope>
    <source>
        <strain evidence="11">IBT 29677</strain>
    </source>
</reference>
<gene>
    <name evidence="11" type="ORF">N7509_000116</name>
</gene>
<dbReference type="AlphaFoldDB" id="A0A9W9WD56"/>
<evidence type="ECO:0000256" key="4">
    <source>
        <dbReference type="ARBA" id="ARBA00011245"/>
    </source>
</evidence>
<evidence type="ECO:0000259" key="10">
    <source>
        <dbReference type="SMART" id="SM00737"/>
    </source>
</evidence>
<dbReference type="InterPro" id="IPR039670">
    <property type="entry name" value="NPC2-like"/>
</dbReference>
<dbReference type="SUPFAM" id="SSF81296">
    <property type="entry name" value="E set domains"/>
    <property type="match status" value="1"/>
</dbReference>
<keyword evidence="6" id="KW-0813">Transport</keyword>
<dbReference type="GeneID" id="81363743"/>
<sequence>MSAPYAWGKDIAFKTNCGGNVLNLTTGTGNITSVDVVPCSEEPCQLQKGKEAHITLRGVAKEAIQEGRIDTTMSVLGIQVPVPNVERDICKTVSKCPIMAEQPIVADLVVPVSPIAPVAKTTITVTVSSQDGLVFCVQFPVFLE</sequence>
<dbReference type="RefSeq" id="XP_056494864.1">
    <property type="nucleotide sequence ID" value="XM_056624763.1"/>
</dbReference>
<keyword evidence="7" id="KW-0964">Secreted</keyword>
<comment type="subunit">
    <text evidence="4">Monomer.</text>
</comment>
<dbReference type="EMBL" id="JAPZBU010000001">
    <property type="protein sequence ID" value="KAJ5415018.1"/>
    <property type="molecule type" value="Genomic_DNA"/>
</dbReference>
<comment type="subcellular location">
    <subcellularLocation>
        <location evidence="2">Secreted</location>
    </subcellularLocation>
</comment>
<dbReference type="GO" id="GO:0032934">
    <property type="term" value="F:sterol binding"/>
    <property type="evidence" value="ECO:0007669"/>
    <property type="project" value="InterPro"/>
</dbReference>
<evidence type="ECO:0000256" key="9">
    <source>
        <dbReference type="ARBA" id="ARBA00023055"/>
    </source>
</evidence>
<comment type="similarity">
    <text evidence="3">Belongs to the NPC2 family.</text>
</comment>
<dbReference type="PANTHER" id="PTHR11306">
    <property type="entry name" value="NIEMANN PICK TYPE C2 PROTEIN NPC2-RELATED"/>
    <property type="match status" value="1"/>
</dbReference>
<keyword evidence="8" id="KW-0732">Signal</keyword>
<evidence type="ECO:0000256" key="1">
    <source>
        <dbReference type="ARBA" id="ARBA00002053"/>
    </source>
</evidence>
<evidence type="ECO:0000313" key="11">
    <source>
        <dbReference type="EMBL" id="KAJ5415018.1"/>
    </source>
</evidence>
<accession>A0A9W9WD56</accession>
<evidence type="ECO:0000313" key="12">
    <source>
        <dbReference type="Proteomes" id="UP001147747"/>
    </source>
</evidence>
<name>A0A9W9WD56_9EURO</name>
<keyword evidence="12" id="KW-1185">Reference proteome</keyword>
<protein>
    <recommendedName>
        <fullName evidence="5">Phosphatidylglycerol/phosphatidylinositol transfer protein</fullName>
    </recommendedName>
</protein>
<comment type="function">
    <text evidence="1">Catalyzes the intermembrane transfer of phosphatidylglycerol and phosphatidylinositol.</text>
</comment>
<dbReference type="OrthoDB" id="6489064at2759"/>
<feature type="domain" description="MD-2-related lipid-recognition" evidence="10">
    <location>
        <begin position="14"/>
        <end position="141"/>
    </location>
</feature>
<dbReference type="InterPro" id="IPR003172">
    <property type="entry name" value="ML_dom"/>
</dbReference>
<evidence type="ECO:0000256" key="7">
    <source>
        <dbReference type="ARBA" id="ARBA00022525"/>
    </source>
</evidence>
<proteinExistence type="inferred from homology"/>
<evidence type="ECO:0000256" key="3">
    <source>
        <dbReference type="ARBA" id="ARBA00006370"/>
    </source>
</evidence>
<dbReference type="GO" id="GO:0015918">
    <property type="term" value="P:sterol transport"/>
    <property type="evidence" value="ECO:0007669"/>
    <property type="project" value="InterPro"/>
</dbReference>
<reference evidence="11" key="2">
    <citation type="journal article" date="2023" name="IMA Fungus">
        <title>Comparative genomic study of the Penicillium genus elucidates a diverse pangenome and 15 lateral gene transfer events.</title>
        <authorList>
            <person name="Petersen C."/>
            <person name="Sorensen T."/>
            <person name="Nielsen M.R."/>
            <person name="Sondergaard T.E."/>
            <person name="Sorensen J.L."/>
            <person name="Fitzpatrick D.A."/>
            <person name="Frisvad J.C."/>
            <person name="Nielsen K.L."/>
        </authorList>
    </citation>
    <scope>NUCLEOTIDE SEQUENCE</scope>
    <source>
        <strain evidence="11">IBT 29677</strain>
    </source>
</reference>
<evidence type="ECO:0000256" key="6">
    <source>
        <dbReference type="ARBA" id="ARBA00022448"/>
    </source>
</evidence>
<dbReference type="PANTHER" id="PTHR11306:SF0">
    <property type="entry name" value="PHOSPHATIDYLGLYCEROL_PHOSPHATIDYLINOSITOL TRANSFER PROTEIN"/>
    <property type="match status" value="1"/>
</dbReference>
<comment type="caution">
    <text evidence="11">The sequence shown here is derived from an EMBL/GenBank/DDBJ whole genome shotgun (WGS) entry which is preliminary data.</text>
</comment>
<keyword evidence="9" id="KW-0445">Lipid transport</keyword>